<feature type="transmembrane region" description="Helical" evidence="5">
    <location>
        <begin position="186"/>
        <end position="210"/>
    </location>
</feature>
<dbReference type="Proteomes" id="UP001595921">
    <property type="component" value="Unassembled WGS sequence"/>
</dbReference>
<accession>A0ABD5PEV6</accession>
<protein>
    <submittedName>
        <fullName evidence="7">EamA family transporter</fullName>
    </submittedName>
</protein>
<keyword evidence="3 5" id="KW-1133">Transmembrane helix</keyword>
<dbReference type="GO" id="GO:0016020">
    <property type="term" value="C:membrane"/>
    <property type="evidence" value="ECO:0007669"/>
    <property type="project" value="UniProtKB-SubCell"/>
</dbReference>
<evidence type="ECO:0000256" key="5">
    <source>
        <dbReference type="SAM" id="Phobius"/>
    </source>
</evidence>
<dbReference type="Gene3D" id="1.10.3730.20">
    <property type="match status" value="2"/>
</dbReference>
<dbReference type="Pfam" id="PF00892">
    <property type="entry name" value="EamA"/>
    <property type="match status" value="2"/>
</dbReference>
<feature type="transmembrane region" description="Helical" evidence="5">
    <location>
        <begin position="36"/>
        <end position="53"/>
    </location>
</feature>
<dbReference type="PANTHER" id="PTHR32322">
    <property type="entry name" value="INNER MEMBRANE TRANSPORTER"/>
    <property type="match status" value="1"/>
</dbReference>
<dbReference type="InterPro" id="IPR000620">
    <property type="entry name" value="EamA_dom"/>
</dbReference>
<dbReference type="InterPro" id="IPR037185">
    <property type="entry name" value="EmrE-like"/>
</dbReference>
<feature type="domain" description="EamA" evidence="6">
    <location>
        <begin position="5"/>
        <end position="143"/>
    </location>
</feature>
<dbReference type="InterPro" id="IPR050638">
    <property type="entry name" value="AA-Vitamin_Transporters"/>
</dbReference>
<keyword evidence="2 5" id="KW-0812">Transmembrane</keyword>
<evidence type="ECO:0000313" key="7">
    <source>
        <dbReference type="EMBL" id="MFC4359426.1"/>
    </source>
</evidence>
<reference evidence="7 8" key="1">
    <citation type="journal article" date="2019" name="Int. J. Syst. Evol. Microbiol.">
        <title>The Global Catalogue of Microorganisms (GCM) 10K type strain sequencing project: providing services to taxonomists for standard genome sequencing and annotation.</title>
        <authorList>
            <consortium name="The Broad Institute Genomics Platform"/>
            <consortium name="The Broad Institute Genome Sequencing Center for Infectious Disease"/>
            <person name="Wu L."/>
            <person name="Ma J."/>
        </authorList>
    </citation>
    <scope>NUCLEOTIDE SEQUENCE [LARGE SCALE GENOMIC DNA]</scope>
    <source>
        <strain evidence="7 8">CGMCC 1.12553</strain>
    </source>
</reference>
<sequence>MPLDPGIGYALLAALVWGVYIFALKRYFDDYPATPFTVLVNCAAVVVYLPVALTTVDPAEVPDPTTFAATDVGAVLLTVVGVGAAFVLFLRAIDAGAVSYVTPINKVVPVFVLPIEVALLGAHLRPIQVLGVVVATLAVYVANYEPGHLLDPIRRAATSRPAQLALLSAVAYAVSDVGKRVALGDLGIPTGVWVPFLLLAVALLLAPLAAREWPDWPVRRDLPRFLVAGALVATGEHVTSLAFSTVPASVASPIINTQAVVAVLLGGVLLGEEALGVRLAAAGLAVAGVTLVAL</sequence>
<evidence type="ECO:0000313" key="8">
    <source>
        <dbReference type="Proteomes" id="UP001595921"/>
    </source>
</evidence>
<comment type="subcellular location">
    <subcellularLocation>
        <location evidence="1">Membrane</location>
        <topology evidence="1">Multi-pass membrane protein</topology>
    </subcellularLocation>
</comment>
<organism evidence="7 8">
    <name type="scientific">Halobium salinum</name>
    <dbReference type="NCBI Taxonomy" id="1364940"/>
    <lineage>
        <taxon>Archaea</taxon>
        <taxon>Methanobacteriati</taxon>
        <taxon>Methanobacteriota</taxon>
        <taxon>Stenosarchaea group</taxon>
        <taxon>Halobacteria</taxon>
        <taxon>Halobacteriales</taxon>
        <taxon>Haloferacaceae</taxon>
        <taxon>Halobium</taxon>
    </lineage>
</organism>
<dbReference type="PANTHER" id="PTHR32322:SF2">
    <property type="entry name" value="EAMA DOMAIN-CONTAINING PROTEIN"/>
    <property type="match status" value="1"/>
</dbReference>
<keyword evidence="4 5" id="KW-0472">Membrane</keyword>
<dbReference type="SUPFAM" id="SSF103481">
    <property type="entry name" value="Multidrug resistance efflux transporter EmrE"/>
    <property type="match status" value="2"/>
</dbReference>
<evidence type="ECO:0000256" key="1">
    <source>
        <dbReference type="ARBA" id="ARBA00004141"/>
    </source>
</evidence>
<feature type="transmembrane region" description="Helical" evidence="5">
    <location>
        <begin position="6"/>
        <end position="24"/>
    </location>
</feature>
<dbReference type="AlphaFoldDB" id="A0ABD5PEV6"/>
<feature type="transmembrane region" description="Helical" evidence="5">
    <location>
        <begin position="222"/>
        <end position="244"/>
    </location>
</feature>
<evidence type="ECO:0000256" key="2">
    <source>
        <dbReference type="ARBA" id="ARBA00022692"/>
    </source>
</evidence>
<comment type="caution">
    <text evidence="7">The sequence shown here is derived from an EMBL/GenBank/DDBJ whole genome shotgun (WGS) entry which is preliminary data.</text>
</comment>
<dbReference type="RefSeq" id="WP_267621772.1">
    <property type="nucleotide sequence ID" value="NZ_JAODIW010000006.1"/>
</dbReference>
<keyword evidence="8" id="KW-1185">Reference proteome</keyword>
<proteinExistence type="predicted"/>
<evidence type="ECO:0000259" key="6">
    <source>
        <dbReference type="Pfam" id="PF00892"/>
    </source>
</evidence>
<feature type="domain" description="EamA" evidence="6">
    <location>
        <begin position="164"/>
        <end position="293"/>
    </location>
</feature>
<feature type="transmembrane region" description="Helical" evidence="5">
    <location>
        <begin position="73"/>
        <end position="92"/>
    </location>
</feature>
<evidence type="ECO:0000256" key="4">
    <source>
        <dbReference type="ARBA" id="ARBA00023136"/>
    </source>
</evidence>
<dbReference type="EMBL" id="JBHSDS010000008">
    <property type="protein sequence ID" value="MFC4359426.1"/>
    <property type="molecule type" value="Genomic_DNA"/>
</dbReference>
<name>A0ABD5PEV6_9EURY</name>
<gene>
    <name evidence="7" type="ORF">ACFO0N_15900</name>
</gene>
<evidence type="ECO:0000256" key="3">
    <source>
        <dbReference type="ARBA" id="ARBA00022989"/>
    </source>
</evidence>